<gene>
    <name evidence="2" type="ORF">ENV17_08505</name>
</gene>
<name>A0A7C4FF18_THEPE</name>
<dbReference type="PANTHER" id="PTHR34719">
    <property type="entry name" value="NICKEL-RESPONSIVE REGULATOR"/>
    <property type="match status" value="1"/>
</dbReference>
<dbReference type="InterPro" id="IPR014864">
    <property type="entry name" value="TF_NikR_Ni-bd_C"/>
</dbReference>
<comment type="caution">
    <text evidence="2">The sequence shown here is derived from an EMBL/GenBank/DDBJ whole genome shotgun (WGS) entry which is preliminary data.</text>
</comment>
<accession>A0A7C4FF18</accession>
<dbReference type="GO" id="GO:0003677">
    <property type="term" value="F:DNA binding"/>
    <property type="evidence" value="ECO:0007669"/>
    <property type="project" value="TreeGrafter"/>
</dbReference>
<dbReference type="Pfam" id="PF08753">
    <property type="entry name" value="NikR_C"/>
    <property type="match status" value="1"/>
</dbReference>
<dbReference type="InterPro" id="IPR050192">
    <property type="entry name" value="CopG/NikR_regulator"/>
</dbReference>
<evidence type="ECO:0000259" key="1">
    <source>
        <dbReference type="Pfam" id="PF08753"/>
    </source>
</evidence>
<organism evidence="2">
    <name type="scientific">Thermofilum pendens</name>
    <dbReference type="NCBI Taxonomy" id="2269"/>
    <lineage>
        <taxon>Archaea</taxon>
        <taxon>Thermoproteota</taxon>
        <taxon>Thermoprotei</taxon>
        <taxon>Thermofilales</taxon>
        <taxon>Thermofilaceae</taxon>
        <taxon>Thermofilum</taxon>
    </lineage>
</organism>
<dbReference type="InterPro" id="IPR045865">
    <property type="entry name" value="ACT-like_dom_sf"/>
</dbReference>
<reference evidence="2" key="1">
    <citation type="journal article" date="2020" name="mSystems">
        <title>Genome- and Community-Level Interaction Insights into Carbon Utilization and Element Cycling Functions of Hydrothermarchaeota in Hydrothermal Sediment.</title>
        <authorList>
            <person name="Zhou Z."/>
            <person name="Liu Y."/>
            <person name="Xu W."/>
            <person name="Pan J."/>
            <person name="Luo Z.H."/>
            <person name="Li M."/>
        </authorList>
    </citation>
    <scope>NUCLEOTIDE SEQUENCE [LARGE SCALE GENOMIC DNA]</scope>
    <source>
        <strain evidence="2">SpSt-735</strain>
    </source>
</reference>
<feature type="domain" description="Transcription factor NikR nickel binding C-terminal" evidence="1">
    <location>
        <begin position="64"/>
        <end position="139"/>
    </location>
</feature>
<dbReference type="EMBL" id="DTFI01000256">
    <property type="protein sequence ID" value="HGI44408.1"/>
    <property type="molecule type" value="Genomic_DNA"/>
</dbReference>
<protein>
    <submittedName>
        <fullName evidence="2">CopG family ribbon-helix-helix protein</fullName>
    </submittedName>
</protein>
<dbReference type="InterPro" id="IPR027271">
    <property type="entry name" value="Acetolactate_synth/TF_NikR_C"/>
</dbReference>
<dbReference type="SUPFAM" id="SSF55021">
    <property type="entry name" value="ACT-like"/>
    <property type="match status" value="1"/>
</dbReference>
<dbReference type="AlphaFoldDB" id="A0A7C4FF18"/>
<sequence length="143" mass="15544">MRVGAGSISAGACVRRVSIVLPDEVYQLLEEAARRTGITNRSRLVSDAVVSHYSSFIDREGFYAGALVVFYDHSRGETVYAVVDAQHSFADIVRSNAHMHVSEEKCAEVLAVMGRGERILDLIAALRKVSGVVSVQHSLVRVG</sequence>
<dbReference type="CDD" id="cd22231">
    <property type="entry name" value="RHH_NikR_HicB-like"/>
    <property type="match status" value="1"/>
</dbReference>
<proteinExistence type="predicted"/>
<dbReference type="PANTHER" id="PTHR34719:SF2">
    <property type="entry name" value="NICKEL-RESPONSIVE REGULATOR"/>
    <property type="match status" value="1"/>
</dbReference>
<dbReference type="Gene3D" id="3.30.70.1150">
    <property type="entry name" value="ACT-like. Chain A, domain 2"/>
    <property type="match status" value="1"/>
</dbReference>
<dbReference type="GO" id="GO:0006355">
    <property type="term" value="P:regulation of DNA-templated transcription"/>
    <property type="evidence" value="ECO:0007669"/>
    <property type="project" value="TreeGrafter"/>
</dbReference>
<evidence type="ECO:0000313" key="2">
    <source>
        <dbReference type="EMBL" id="HGI44408.1"/>
    </source>
</evidence>